<feature type="compositionally biased region" description="Basic and acidic residues" evidence="1">
    <location>
        <begin position="25"/>
        <end position="34"/>
    </location>
</feature>
<sequence>MRVAQAHPRRLPRIRATQAELQDCPGREPHEPRRVPGIGSTQAGYRGLPNQSDTSSLGSLPNDHRSFLAKRKKERLDKRKQRPKLSWCEVSGAMEEADWQNSDGESDGGTWRL</sequence>
<feature type="compositionally biased region" description="Polar residues" evidence="1">
    <location>
        <begin position="39"/>
        <end position="59"/>
    </location>
</feature>
<evidence type="ECO:0000256" key="1">
    <source>
        <dbReference type="SAM" id="MobiDB-lite"/>
    </source>
</evidence>
<evidence type="ECO:0000313" key="3">
    <source>
        <dbReference type="Proteomes" id="UP000244855"/>
    </source>
</evidence>
<keyword evidence="3" id="KW-1185">Reference proteome</keyword>
<proteinExistence type="predicted"/>
<feature type="compositionally biased region" description="Basic residues" evidence="1">
    <location>
        <begin position="67"/>
        <end position="83"/>
    </location>
</feature>
<organism evidence="2 3">
    <name type="scientific">Periconia macrospinosa</name>
    <dbReference type="NCBI Taxonomy" id="97972"/>
    <lineage>
        <taxon>Eukaryota</taxon>
        <taxon>Fungi</taxon>
        <taxon>Dikarya</taxon>
        <taxon>Ascomycota</taxon>
        <taxon>Pezizomycotina</taxon>
        <taxon>Dothideomycetes</taxon>
        <taxon>Pleosporomycetidae</taxon>
        <taxon>Pleosporales</taxon>
        <taxon>Massarineae</taxon>
        <taxon>Periconiaceae</taxon>
        <taxon>Periconia</taxon>
    </lineage>
</organism>
<protein>
    <submittedName>
        <fullName evidence="2">Uncharacterized protein</fullName>
    </submittedName>
</protein>
<dbReference type="Proteomes" id="UP000244855">
    <property type="component" value="Unassembled WGS sequence"/>
</dbReference>
<feature type="region of interest" description="Disordered" evidence="1">
    <location>
        <begin position="1"/>
        <end position="113"/>
    </location>
</feature>
<name>A0A2V1DAB9_9PLEO</name>
<dbReference type="AlphaFoldDB" id="A0A2V1DAB9"/>
<evidence type="ECO:0000313" key="2">
    <source>
        <dbReference type="EMBL" id="PVH94129.1"/>
    </source>
</evidence>
<reference evidence="2 3" key="1">
    <citation type="journal article" date="2018" name="Sci. Rep.">
        <title>Comparative genomics provides insights into the lifestyle and reveals functional heterogeneity of dark septate endophytic fungi.</title>
        <authorList>
            <person name="Knapp D.G."/>
            <person name="Nemeth J.B."/>
            <person name="Barry K."/>
            <person name="Hainaut M."/>
            <person name="Henrissat B."/>
            <person name="Johnson J."/>
            <person name="Kuo A."/>
            <person name="Lim J.H.P."/>
            <person name="Lipzen A."/>
            <person name="Nolan M."/>
            <person name="Ohm R.A."/>
            <person name="Tamas L."/>
            <person name="Grigoriev I.V."/>
            <person name="Spatafora J.W."/>
            <person name="Nagy L.G."/>
            <person name="Kovacs G.M."/>
        </authorList>
    </citation>
    <scope>NUCLEOTIDE SEQUENCE [LARGE SCALE GENOMIC DNA]</scope>
    <source>
        <strain evidence="2 3">DSE2036</strain>
    </source>
</reference>
<accession>A0A2V1DAB9</accession>
<gene>
    <name evidence="2" type="ORF">DM02DRAFT_618839</name>
</gene>
<dbReference type="EMBL" id="KZ805549">
    <property type="protein sequence ID" value="PVH94129.1"/>
    <property type="molecule type" value="Genomic_DNA"/>
</dbReference>